<evidence type="ECO:0008006" key="3">
    <source>
        <dbReference type="Google" id="ProtNLM"/>
    </source>
</evidence>
<dbReference type="STRING" id="1618477.UR54_C0017G0005"/>
<evidence type="ECO:0000313" key="1">
    <source>
        <dbReference type="EMBL" id="KKP60183.1"/>
    </source>
</evidence>
<dbReference type="Proteomes" id="UP000034688">
    <property type="component" value="Unassembled WGS sequence"/>
</dbReference>
<dbReference type="GO" id="GO:0003677">
    <property type="term" value="F:DNA binding"/>
    <property type="evidence" value="ECO:0007669"/>
    <property type="project" value="InterPro"/>
</dbReference>
<dbReference type="Gene3D" id="1.20.272.10">
    <property type="match status" value="1"/>
</dbReference>
<organism evidence="1 2">
    <name type="scientific">Candidatus Roizmanbacteria bacterium GW2011_GWA2_34_18</name>
    <dbReference type="NCBI Taxonomy" id="1618477"/>
    <lineage>
        <taxon>Bacteria</taxon>
        <taxon>Candidatus Roizmaniibacteriota</taxon>
    </lineage>
</organism>
<proteinExistence type="predicted"/>
<dbReference type="AlphaFoldDB" id="A0A0G0ASX3"/>
<dbReference type="InterPro" id="IPR008921">
    <property type="entry name" value="DNA_pol3_clamp-load_cplx_C"/>
</dbReference>
<name>A0A0G0ASX3_9BACT</name>
<evidence type="ECO:0000313" key="2">
    <source>
        <dbReference type="Proteomes" id="UP000034688"/>
    </source>
</evidence>
<accession>A0A0G0ASX3</accession>
<dbReference type="SUPFAM" id="SSF48019">
    <property type="entry name" value="post-AAA+ oligomerization domain-like"/>
    <property type="match status" value="1"/>
</dbReference>
<protein>
    <recommendedName>
        <fullName evidence="3">DNA polymerase III delta N-terminal domain-containing protein</fullName>
    </recommendedName>
</protein>
<comment type="caution">
    <text evidence="1">The sequence shown here is derived from an EMBL/GenBank/DDBJ whole genome shotgun (WGS) entry which is preliminary data.</text>
</comment>
<sequence length="230" mass="26998">MLTIICGEDSIASRNYFLNQQKIFTEKGYEIVNIDYRLVLELDESEASSASLFTKKRIYFTSNLNKKVLKKLNVKTEKKIKDIITSNEIRLFDWEEETSARDLKSIKEIVIKELKPSQTIFKLLDSCYPGNLKQFITILKTISESTEDIFIFIMLARHMRNILITKLGERLPKLMSWQIAKLSNQAKYWKQENLINFYQGLHRIDVNSKTNRTPYSIKESLDILACYYLS</sequence>
<reference evidence="1 2" key="1">
    <citation type="journal article" date="2015" name="Nature">
        <title>rRNA introns, odd ribosomes, and small enigmatic genomes across a large radiation of phyla.</title>
        <authorList>
            <person name="Brown C.T."/>
            <person name="Hug L.A."/>
            <person name="Thomas B.C."/>
            <person name="Sharon I."/>
            <person name="Castelle C.J."/>
            <person name="Singh A."/>
            <person name="Wilkins M.J."/>
            <person name="Williams K.H."/>
            <person name="Banfield J.F."/>
        </authorList>
    </citation>
    <scope>NUCLEOTIDE SEQUENCE [LARGE SCALE GENOMIC DNA]</scope>
</reference>
<dbReference type="GO" id="GO:0006260">
    <property type="term" value="P:DNA replication"/>
    <property type="evidence" value="ECO:0007669"/>
    <property type="project" value="InterPro"/>
</dbReference>
<gene>
    <name evidence="1" type="ORF">UR54_C0017G0005</name>
</gene>
<dbReference type="EMBL" id="LBPP01000017">
    <property type="protein sequence ID" value="KKP60183.1"/>
    <property type="molecule type" value="Genomic_DNA"/>
</dbReference>